<dbReference type="Proteomes" id="UP000234323">
    <property type="component" value="Unassembled WGS sequence"/>
</dbReference>
<accession>A0A2I1FV27</accession>
<reference evidence="1 2" key="1">
    <citation type="submission" date="2015-10" db="EMBL/GenBank/DDBJ databases">
        <title>Genome analyses suggest a sexual origin of heterokaryosis in a supposedly ancient asexual fungus.</title>
        <authorList>
            <person name="Ropars J."/>
            <person name="Sedzielewska K."/>
            <person name="Noel J."/>
            <person name="Charron P."/>
            <person name="Farinelli L."/>
            <person name="Marton T."/>
            <person name="Kruger M."/>
            <person name="Pelin A."/>
            <person name="Brachmann A."/>
            <person name="Corradi N."/>
        </authorList>
    </citation>
    <scope>NUCLEOTIDE SEQUENCE [LARGE SCALE GENOMIC DNA]</scope>
    <source>
        <strain evidence="1 2">A4</strain>
    </source>
</reference>
<dbReference type="VEuPathDB" id="FungiDB:RhiirA1_455557"/>
<sequence length="186" mass="21437">MVKPVWNTPNCDINLKEVQALMHLHYKHDYETPEMWCSHIRAPFKKFLKTIQELIDKHGMGLMNSSLGKHGEAENLICITEDKAQVKILKGFARNINNSEAHTKRIKNESGLRICMILTLFVIEKDFILYSLQVEIAICWFIKGGICDDSPVQVRGIETSWLIRFDANKPLLRDQLLGTRFSHDGE</sequence>
<dbReference type="AlphaFoldDB" id="A0A2I1FV27"/>
<keyword evidence="2" id="KW-1185">Reference proteome</keyword>
<evidence type="ECO:0000313" key="1">
    <source>
        <dbReference type="EMBL" id="PKY38220.1"/>
    </source>
</evidence>
<protein>
    <submittedName>
        <fullName evidence="1">Uncharacterized protein</fullName>
    </submittedName>
</protein>
<evidence type="ECO:0000313" key="2">
    <source>
        <dbReference type="Proteomes" id="UP000234323"/>
    </source>
</evidence>
<gene>
    <name evidence="1" type="ORF">RhiirA4_451167</name>
</gene>
<organism evidence="1 2">
    <name type="scientific">Rhizophagus irregularis</name>
    <dbReference type="NCBI Taxonomy" id="588596"/>
    <lineage>
        <taxon>Eukaryota</taxon>
        <taxon>Fungi</taxon>
        <taxon>Fungi incertae sedis</taxon>
        <taxon>Mucoromycota</taxon>
        <taxon>Glomeromycotina</taxon>
        <taxon>Glomeromycetes</taxon>
        <taxon>Glomerales</taxon>
        <taxon>Glomeraceae</taxon>
        <taxon>Rhizophagus</taxon>
    </lineage>
</organism>
<comment type="caution">
    <text evidence="1">The sequence shown here is derived from an EMBL/GenBank/DDBJ whole genome shotgun (WGS) entry which is preliminary data.</text>
</comment>
<dbReference type="EMBL" id="LLXI01000020">
    <property type="protein sequence ID" value="PKY38220.1"/>
    <property type="molecule type" value="Genomic_DNA"/>
</dbReference>
<proteinExistence type="predicted"/>
<name>A0A2I1FV27_9GLOM</name>